<name>A0A3E1NTZ6_9BACT</name>
<dbReference type="PROSITE" id="PS50994">
    <property type="entry name" value="INTEGRASE"/>
    <property type="match status" value="1"/>
</dbReference>
<dbReference type="PANTHER" id="PTHR47515">
    <property type="entry name" value="LOW CALCIUM RESPONSE LOCUS PROTEIN T"/>
    <property type="match status" value="1"/>
</dbReference>
<sequence>MGCSSRCKRVIKEVIDWRGKPRFIRADNGKEFRSHELVDFCQAEGIRLKFFQAGNPMQNAHIERFNRFYREDVLDACISVV</sequence>
<comment type="caution">
    <text evidence="2">The sequence shown here is derived from an EMBL/GenBank/DDBJ whole genome shotgun (WGS) entry which is preliminary data.</text>
</comment>
<dbReference type="PANTHER" id="PTHR47515:SF2">
    <property type="entry name" value="INTEGRASE CORE DOMAIN PROTEIN"/>
    <property type="match status" value="1"/>
</dbReference>
<organism evidence="2 3">
    <name type="scientific">Chitinophaga silvisoli</name>
    <dbReference type="NCBI Taxonomy" id="2291814"/>
    <lineage>
        <taxon>Bacteria</taxon>
        <taxon>Pseudomonadati</taxon>
        <taxon>Bacteroidota</taxon>
        <taxon>Chitinophagia</taxon>
        <taxon>Chitinophagales</taxon>
        <taxon>Chitinophagaceae</taxon>
        <taxon>Chitinophaga</taxon>
    </lineage>
</organism>
<dbReference type="OrthoDB" id="1495855at2"/>
<dbReference type="SUPFAM" id="SSF53098">
    <property type="entry name" value="Ribonuclease H-like"/>
    <property type="match status" value="1"/>
</dbReference>
<keyword evidence="3" id="KW-1185">Reference proteome</keyword>
<evidence type="ECO:0000313" key="2">
    <source>
        <dbReference type="EMBL" id="RFM31218.1"/>
    </source>
</evidence>
<dbReference type="InterPro" id="IPR001584">
    <property type="entry name" value="Integrase_cat-core"/>
</dbReference>
<dbReference type="AlphaFoldDB" id="A0A3E1NTZ6"/>
<evidence type="ECO:0000313" key="3">
    <source>
        <dbReference type="Proteomes" id="UP000261174"/>
    </source>
</evidence>
<gene>
    <name evidence="2" type="ORF">DXN04_30740</name>
</gene>
<dbReference type="InterPro" id="IPR012337">
    <property type="entry name" value="RNaseH-like_sf"/>
</dbReference>
<dbReference type="Pfam" id="PF00665">
    <property type="entry name" value="rve"/>
    <property type="match status" value="1"/>
</dbReference>
<dbReference type="GO" id="GO:0015074">
    <property type="term" value="P:DNA integration"/>
    <property type="evidence" value="ECO:0007669"/>
    <property type="project" value="InterPro"/>
</dbReference>
<dbReference type="Gene3D" id="3.30.420.10">
    <property type="entry name" value="Ribonuclease H-like superfamily/Ribonuclease H"/>
    <property type="match status" value="1"/>
</dbReference>
<reference evidence="2 3" key="1">
    <citation type="submission" date="2018-08" db="EMBL/GenBank/DDBJ databases">
        <title>Chitinophaga sp. K20C18050901, a novel bacterium isolated from forest soil.</title>
        <authorList>
            <person name="Wang C."/>
        </authorList>
    </citation>
    <scope>NUCLEOTIDE SEQUENCE [LARGE SCALE GENOMIC DNA]</scope>
    <source>
        <strain evidence="2 3">K20C18050901</strain>
    </source>
</reference>
<accession>A0A3E1NTZ6</accession>
<dbReference type="RefSeq" id="WP_116857252.1">
    <property type="nucleotide sequence ID" value="NZ_QTJV01000016.1"/>
</dbReference>
<dbReference type="EMBL" id="QTJV01000016">
    <property type="protein sequence ID" value="RFM31218.1"/>
    <property type="molecule type" value="Genomic_DNA"/>
</dbReference>
<feature type="domain" description="Integrase catalytic" evidence="1">
    <location>
        <begin position="1"/>
        <end position="81"/>
    </location>
</feature>
<dbReference type="InterPro" id="IPR036397">
    <property type="entry name" value="RNaseH_sf"/>
</dbReference>
<evidence type="ECO:0000259" key="1">
    <source>
        <dbReference type="PROSITE" id="PS50994"/>
    </source>
</evidence>
<proteinExistence type="predicted"/>
<dbReference type="GO" id="GO:0003676">
    <property type="term" value="F:nucleic acid binding"/>
    <property type="evidence" value="ECO:0007669"/>
    <property type="project" value="InterPro"/>
</dbReference>
<dbReference type="Proteomes" id="UP000261174">
    <property type="component" value="Unassembled WGS sequence"/>
</dbReference>
<protein>
    <submittedName>
        <fullName evidence="2">Transposase</fullName>
    </submittedName>
</protein>